<dbReference type="Proteomes" id="UP000550729">
    <property type="component" value="Unassembled WGS sequence"/>
</dbReference>
<protein>
    <submittedName>
        <fullName evidence="1">Uncharacterized protein</fullName>
    </submittedName>
</protein>
<dbReference type="RefSeq" id="WP_170194858.1">
    <property type="nucleotide sequence ID" value="NZ_JABBNB010000013.1"/>
</dbReference>
<dbReference type="AlphaFoldDB" id="A0A848KZU4"/>
<organism evidence="1 2">
    <name type="scientific">Gordonia asplenii</name>
    <dbReference type="NCBI Taxonomy" id="2725283"/>
    <lineage>
        <taxon>Bacteria</taxon>
        <taxon>Bacillati</taxon>
        <taxon>Actinomycetota</taxon>
        <taxon>Actinomycetes</taxon>
        <taxon>Mycobacteriales</taxon>
        <taxon>Gordoniaceae</taxon>
        <taxon>Gordonia</taxon>
    </lineage>
</organism>
<dbReference type="EMBL" id="JABBNB010000013">
    <property type="protein sequence ID" value="NMO02355.1"/>
    <property type="molecule type" value="Genomic_DNA"/>
</dbReference>
<proteinExistence type="predicted"/>
<evidence type="ECO:0000313" key="1">
    <source>
        <dbReference type="EMBL" id="NMO02355.1"/>
    </source>
</evidence>
<keyword evidence="2" id="KW-1185">Reference proteome</keyword>
<comment type="caution">
    <text evidence="1">The sequence shown here is derived from an EMBL/GenBank/DDBJ whole genome shotgun (WGS) entry which is preliminary data.</text>
</comment>
<sequence length="110" mass="11741">MKLRLNRHSAHPDPTAAPVPLVVLGSDTGVADYARHLFAVGTPFGVVSDSYSDIVPFMLGNNGRTVALVADIDDSAQLAEAIVLIEKRIGRVSQVIRYGTDLPHPEHTAA</sequence>
<gene>
    <name evidence="1" type="ORF">HH308_14140</name>
</gene>
<reference evidence="1 2" key="1">
    <citation type="submission" date="2020-04" db="EMBL/GenBank/DDBJ databases">
        <title>Gordonia sp. nov. TBRC 11910.</title>
        <authorList>
            <person name="Suriyachadkun C."/>
        </authorList>
    </citation>
    <scope>NUCLEOTIDE SEQUENCE [LARGE SCALE GENOMIC DNA]</scope>
    <source>
        <strain evidence="1 2">TBRC 11910</strain>
    </source>
</reference>
<accession>A0A848KZU4</accession>
<name>A0A848KZU4_9ACTN</name>
<evidence type="ECO:0000313" key="2">
    <source>
        <dbReference type="Proteomes" id="UP000550729"/>
    </source>
</evidence>